<comment type="subcellular location">
    <subcellularLocation>
        <location evidence="1 7">Cell outer membrane</location>
        <topology evidence="1 7">Multi-pass membrane protein</topology>
    </subcellularLocation>
</comment>
<keyword evidence="3 7" id="KW-1134">Transmembrane beta strand</keyword>
<evidence type="ECO:0000259" key="10">
    <source>
        <dbReference type="Pfam" id="PF07715"/>
    </source>
</evidence>
<feature type="compositionally biased region" description="Basic and acidic residues" evidence="8">
    <location>
        <begin position="854"/>
        <end position="863"/>
    </location>
</feature>
<dbReference type="Pfam" id="PF07715">
    <property type="entry name" value="Plug"/>
    <property type="match status" value="1"/>
</dbReference>
<dbReference type="InterPro" id="IPR023997">
    <property type="entry name" value="TonB-dep_OMP_SusC/RagA_CS"/>
</dbReference>
<dbReference type="Proteomes" id="UP000284379">
    <property type="component" value="Unassembled WGS sequence"/>
</dbReference>
<dbReference type="NCBIfam" id="TIGR04057">
    <property type="entry name" value="SusC_RagA_signa"/>
    <property type="match status" value="1"/>
</dbReference>
<dbReference type="SUPFAM" id="SSF56935">
    <property type="entry name" value="Porins"/>
    <property type="match status" value="1"/>
</dbReference>
<dbReference type="InterPro" id="IPR037066">
    <property type="entry name" value="Plug_dom_sf"/>
</dbReference>
<evidence type="ECO:0000256" key="4">
    <source>
        <dbReference type="ARBA" id="ARBA00022692"/>
    </source>
</evidence>
<dbReference type="InterPro" id="IPR036942">
    <property type="entry name" value="Beta-barrel_TonB_sf"/>
</dbReference>
<dbReference type="GO" id="GO:0009279">
    <property type="term" value="C:cell outer membrane"/>
    <property type="evidence" value="ECO:0007669"/>
    <property type="project" value="UniProtKB-SubCell"/>
</dbReference>
<evidence type="ECO:0000313" key="12">
    <source>
        <dbReference type="Proteomes" id="UP000284379"/>
    </source>
</evidence>
<comment type="caution">
    <text evidence="11">The sequence shown here is derived from an EMBL/GenBank/DDBJ whole genome shotgun (WGS) entry which is preliminary data.</text>
</comment>
<evidence type="ECO:0000256" key="1">
    <source>
        <dbReference type="ARBA" id="ARBA00004571"/>
    </source>
</evidence>
<dbReference type="EMBL" id="QSGO01000001">
    <property type="protein sequence ID" value="RHB38560.1"/>
    <property type="molecule type" value="Genomic_DNA"/>
</dbReference>
<keyword evidence="9" id="KW-0732">Signal</keyword>
<keyword evidence="2 7" id="KW-0813">Transport</keyword>
<evidence type="ECO:0000256" key="3">
    <source>
        <dbReference type="ARBA" id="ARBA00022452"/>
    </source>
</evidence>
<dbReference type="GeneID" id="69503026"/>
<feature type="compositionally biased region" description="Polar residues" evidence="8">
    <location>
        <begin position="864"/>
        <end position="873"/>
    </location>
</feature>
<feature type="chain" id="PRO_5019421649" evidence="9">
    <location>
        <begin position="26"/>
        <end position="1066"/>
    </location>
</feature>
<evidence type="ECO:0000256" key="8">
    <source>
        <dbReference type="SAM" id="MobiDB-lite"/>
    </source>
</evidence>
<proteinExistence type="inferred from homology"/>
<feature type="region of interest" description="Disordered" evidence="8">
    <location>
        <begin position="854"/>
        <end position="874"/>
    </location>
</feature>
<dbReference type="AlphaFoldDB" id="A0A413VYB7"/>
<evidence type="ECO:0000256" key="6">
    <source>
        <dbReference type="ARBA" id="ARBA00023237"/>
    </source>
</evidence>
<keyword evidence="6 7" id="KW-0998">Cell outer membrane</keyword>
<evidence type="ECO:0000313" key="11">
    <source>
        <dbReference type="EMBL" id="RHB38560.1"/>
    </source>
</evidence>
<keyword evidence="5 7" id="KW-0472">Membrane</keyword>
<sequence length="1066" mass="117444">MKNKWQFSLLAFALFMIIPFLSLHAAVDDVQQSKVVKGQITDESNEGVIGANVLVKGTTNGVITDIDGNYSISVSGNNAVLVISFIGYKTQEIKVGNQTTINVKLVEDSEVLDEVVVVGYGTVRKGDVTGAISSLKPDQNEVAKVVSIDNLLQGKIAGVNVGATVATPGAASSVTIRGANSLRGDNQPLYVIDNIPQASTGEFAASAFGDGDFQTAQNPLTSLNPQDIEDIQILKDASATAIYGSRGANGVILITTKKGKSGKPKVSLSANFTIANATKLKDMLNLEEYGRFRNEQLGEKAAQFFFENNEVRYIYSGGEYDPENPESYNVLTYHNWQKEIYQSAFSQNYSATINGGNDKTTYYVSASFKDINGIVYNTGLKQGDLRTNLSMDLSKSVKLNLALNGSIKQNDMMSGGDTRGGATGSVTRTALDSAPYVAPSGEQNLSAEQKTTVWSWINDYDDITTEKTFRASADLTWNIGAGFSYNARVGGDIFTQNRGRWFGLQLFKGENDNGSLGLTNLEKNHYTVENIVNYNTKIKNIVDIAATVGVTYDDYGYLNKVTSARNFENHSFRTKGLHMAGTINEEQPIQKDYQLLSYLGRLNLSFIEGRYLLTATFRADGTSKFVKSNRWAYFPSAALAWRMEQEDFIRENTPWIDQLKFRLGYGQTGNQSIDPYNSFYNYKKTIDYADANGNKELALAVSNLQNPELKWESTTSYNIGLDFAIFNNRLSGTLDWYYKRTDDLLIDRSVSFTTGFANILMNQGSLSNRGFEISLDADVIRSKDFTWNVSGNIGFNSSKIRKLGLPLAFYGNNQYSAYLGNSIGDHFGVANIFIEGKAPGLFWGYKTDGIIQKGDDVPQKSENKNTIAGSTDPGNIKFVDSNGDGMITEDDKVILGDPNPDFTYGFQTRLTYKDISLSASFNGVYGNDLLNSNLRYEAMPAKNSSNNIRKEVYANIWRADNPTNLYPGVNSTNPSSAVLDRYIEDGSFLRCSDITLGYTMPKSIVSKIGFENINIFASVKNAFIITNYSGYDPEVNTFAFDGLKRGVDMNSFPQSRSYIFGLSVTF</sequence>
<dbReference type="PROSITE" id="PS52016">
    <property type="entry name" value="TONB_DEPENDENT_REC_3"/>
    <property type="match status" value="1"/>
</dbReference>
<evidence type="ECO:0000256" key="2">
    <source>
        <dbReference type="ARBA" id="ARBA00022448"/>
    </source>
</evidence>
<dbReference type="InterPro" id="IPR039426">
    <property type="entry name" value="TonB-dep_rcpt-like"/>
</dbReference>
<evidence type="ECO:0000256" key="7">
    <source>
        <dbReference type="PROSITE-ProRule" id="PRU01360"/>
    </source>
</evidence>
<gene>
    <name evidence="11" type="ORF">DW888_01770</name>
</gene>
<feature type="domain" description="TonB-dependent receptor plug" evidence="10">
    <location>
        <begin position="126"/>
        <end position="251"/>
    </location>
</feature>
<evidence type="ECO:0000256" key="9">
    <source>
        <dbReference type="SAM" id="SignalP"/>
    </source>
</evidence>
<accession>A0A413VYB7</accession>
<organism evidence="11 12">
    <name type="scientific">Bacteroides nordii</name>
    <dbReference type="NCBI Taxonomy" id="291645"/>
    <lineage>
        <taxon>Bacteria</taxon>
        <taxon>Pseudomonadati</taxon>
        <taxon>Bacteroidota</taxon>
        <taxon>Bacteroidia</taxon>
        <taxon>Bacteroidales</taxon>
        <taxon>Bacteroidaceae</taxon>
        <taxon>Bacteroides</taxon>
    </lineage>
</organism>
<dbReference type="Pfam" id="PF13715">
    <property type="entry name" value="CarbopepD_reg_2"/>
    <property type="match status" value="1"/>
</dbReference>
<dbReference type="FunFam" id="2.60.40.1120:FF:000003">
    <property type="entry name" value="Outer membrane protein Omp121"/>
    <property type="match status" value="1"/>
</dbReference>
<dbReference type="Gene3D" id="2.60.40.1120">
    <property type="entry name" value="Carboxypeptidase-like, regulatory domain"/>
    <property type="match status" value="1"/>
</dbReference>
<dbReference type="InterPro" id="IPR023996">
    <property type="entry name" value="TonB-dep_OMP_SusC/RagA"/>
</dbReference>
<feature type="signal peptide" evidence="9">
    <location>
        <begin position="1"/>
        <end position="25"/>
    </location>
</feature>
<protein>
    <submittedName>
        <fullName evidence="11">TonB-dependent receptor</fullName>
    </submittedName>
</protein>
<reference evidence="11 12" key="1">
    <citation type="submission" date="2018-08" db="EMBL/GenBank/DDBJ databases">
        <title>A genome reference for cultivated species of the human gut microbiota.</title>
        <authorList>
            <person name="Zou Y."/>
            <person name="Xue W."/>
            <person name="Luo G."/>
        </authorList>
    </citation>
    <scope>NUCLEOTIDE SEQUENCE [LARGE SCALE GENOMIC DNA]</scope>
    <source>
        <strain evidence="11 12">AM40-30BH</strain>
    </source>
</reference>
<dbReference type="Gene3D" id="2.170.130.10">
    <property type="entry name" value="TonB-dependent receptor, plug domain"/>
    <property type="match status" value="1"/>
</dbReference>
<dbReference type="NCBIfam" id="TIGR04056">
    <property type="entry name" value="OMP_RagA_SusC"/>
    <property type="match status" value="1"/>
</dbReference>
<dbReference type="InterPro" id="IPR012910">
    <property type="entry name" value="Plug_dom"/>
</dbReference>
<comment type="similarity">
    <text evidence="7">Belongs to the TonB-dependent receptor family.</text>
</comment>
<dbReference type="InterPro" id="IPR008969">
    <property type="entry name" value="CarboxyPept-like_regulatory"/>
</dbReference>
<dbReference type="Gene3D" id="2.40.170.20">
    <property type="entry name" value="TonB-dependent receptor, beta-barrel domain"/>
    <property type="match status" value="1"/>
</dbReference>
<dbReference type="RefSeq" id="WP_025867938.1">
    <property type="nucleotide sequence ID" value="NZ_CABJFV010000001.1"/>
</dbReference>
<evidence type="ECO:0000256" key="5">
    <source>
        <dbReference type="ARBA" id="ARBA00023136"/>
    </source>
</evidence>
<keyword evidence="11" id="KW-0675">Receptor</keyword>
<keyword evidence="4 7" id="KW-0812">Transmembrane</keyword>
<name>A0A413VYB7_9BACE</name>
<dbReference type="SUPFAM" id="SSF49464">
    <property type="entry name" value="Carboxypeptidase regulatory domain-like"/>
    <property type="match status" value="1"/>
</dbReference>